<proteinExistence type="predicted"/>
<keyword evidence="1" id="KW-1133">Transmembrane helix</keyword>
<feature type="transmembrane region" description="Helical" evidence="1">
    <location>
        <begin position="61"/>
        <end position="81"/>
    </location>
</feature>
<protein>
    <recommendedName>
        <fullName evidence="4">DUF1453 domain-containing protein</fullName>
    </recommendedName>
</protein>
<evidence type="ECO:0000313" key="3">
    <source>
        <dbReference type="Proteomes" id="UP001205560"/>
    </source>
</evidence>
<sequence length="176" mass="19073">MLPTPVVAAVVAPLVLWRVYSRIKRLTTRQRSKTWRHRTTLVFFPLLLLLLAALSLQTAPIALAGMGAGLAVGVVLGRIGSKGTKFEQVDGDYYFTPHAPIGMLVALLFIGRMGYRAYEFYALGAGEHHEFVTSPLTLCIFGVLAGYYMTFAAGLLAWRKRTAAVAATPASSATVQ</sequence>
<reference evidence="2 3" key="1">
    <citation type="submission" date="2022-08" db="EMBL/GenBank/DDBJ databases">
        <title>Reclassification of Massilia species as members of the genera Telluria, Duganella, Pseudoduganella, Mokoshia gen. nov. and Zemynaea gen. nov. using orthogonal and non-orthogonal genome-based approaches.</title>
        <authorList>
            <person name="Bowman J.P."/>
        </authorList>
    </citation>
    <scope>NUCLEOTIDE SEQUENCE [LARGE SCALE GENOMIC DNA]</scope>
    <source>
        <strain evidence="2 3">LMG 28164</strain>
    </source>
</reference>
<keyword evidence="1" id="KW-0472">Membrane</keyword>
<evidence type="ECO:0000313" key="2">
    <source>
        <dbReference type="EMBL" id="MCS0588035.1"/>
    </source>
</evidence>
<evidence type="ECO:0000256" key="1">
    <source>
        <dbReference type="SAM" id="Phobius"/>
    </source>
</evidence>
<dbReference type="EMBL" id="JANUGX010000002">
    <property type="protein sequence ID" value="MCS0588035.1"/>
    <property type="molecule type" value="Genomic_DNA"/>
</dbReference>
<feature type="transmembrane region" description="Helical" evidence="1">
    <location>
        <begin position="6"/>
        <end position="23"/>
    </location>
</feature>
<keyword evidence="1" id="KW-0812">Transmembrane</keyword>
<comment type="caution">
    <text evidence="2">The sequence shown here is derived from an EMBL/GenBank/DDBJ whole genome shotgun (WGS) entry which is preliminary data.</text>
</comment>
<feature type="transmembrane region" description="Helical" evidence="1">
    <location>
        <begin position="135"/>
        <end position="158"/>
    </location>
</feature>
<gene>
    <name evidence="2" type="ORF">NX782_02320</name>
</gene>
<dbReference type="Proteomes" id="UP001205560">
    <property type="component" value="Unassembled WGS sequence"/>
</dbReference>
<dbReference type="Pfam" id="PF07301">
    <property type="entry name" value="DUF1453"/>
    <property type="match status" value="1"/>
</dbReference>
<feature type="transmembrane region" description="Helical" evidence="1">
    <location>
        <begin position="93"/>
        <end position="115"/>
    </location>
</feature>
<feature type="transmembrane region" description="Helical" evidence="1">
    <location>
        <begin position="35"/>
        <end position="55"/>
    </location>
</feature>
<evidence type="ECO:0008006" key="4">
    <source>
        <dbReference type="Google" id="ProtNLM"/>
    </source>
</evidence>
<accession>A0ABT2A1H2</accession>
<dbReference type="InterPro" id="IPR058247">
    <property type="entry name" value="DUF1453"/>
</dbReference>
<organism evidence="2 3">
    <name type="scientific">Massilia norwichensis</name>
    <dbReference type="NCBI Taxonomy" id="1442366"/>
    <lineage>
        <taxon>Bacteria</taxon>
        <taxon>Pseudomonadati</taxon>
        <taxon>Pseudomonadota</taxon>
        <taxon>Betaproteobacteria</taxon>
        <taxon>Burkholderiales</taxon>
        <taxon>Oxalobacteraceae</taxon>
        <taxon>Telluria group</taxon>
        <taxon>Massilia</taxon>
    </lineage>
</organism>
<dbReference type="RefSeq" id="WP_258843882.1">
    <property type="nucleotide sequence ID" value="NZ_JANUGX010000002.1"/>
</dbReference>
<name>A0ABT2A1H2_9BURK</name>
<keyword evidence="3" id="KW-1185">Reference proteome</keyword>